<evidence type="ECO:0000256" key="1">
    <source>
        <dbReference type="ARBA" id="ARBA00023172"/>
    </source>
</evidence>
<evidence type="ECO:0000313" key="3">
    <source>
        <dbReference type="Proteomes" id="UP000549911"/>
    </source>
</evidence>
<dbReference type="InterPro" id="IPR013762">
    <property type="entry name" value="Integrase-like_cat_sf"/>
</dbReference>
<dbReference type="EMBL" id="JACCBW010000003">
    <property type="protein sequence ID" value="NYE38023.1"/>
    <property type="molecule type" value="Genomic_DNA"/>
</dbReference>
<protein>
    <recommendedName>
        <fullName evidence="4">Tyr recombinase domain-containing protein</fullName>
    </recommendedName>
</protein>
<dbReference type="GO" id="GO:0003677">
    <property type="term" value="F:DNA binding"/>
    <property type="evidence" value="ECO:0007669"/>
    <property type="project" value="InterPro"/>
</dbReference>
<reference evidence="2 3" key="2">
    <citation type="submission" date="2020-08" db="EMBL/GenBank/DDBJ databases">
        <title>The Agave Microbiome: Exploring the role of microbial communities in plant adaptations to desert environments.</title>
        <authorList>
            <person name="Partida-Martinez L.P."/>
        </authorList>
    </citation>
    <scope>NUCLEOTIDE SEQUENCE [LARGE SCALE GENOMIC DNA]</scope>
    <source>
        <strain evidence="2 3">AT2.17</strain>
    </source>
</reference>
<dbReference type="SUPFAM" id="SSF56349">
    <property type="entry name" value="DNA breaking-rejoining enzymes"/>
    <property type="match status" value="2"/>
</dbReference>
<dbReference type="GO" id="GO:0006310">
    <property type="term" value="P:DNA recombination"/>
    <property type="evidence" value="ECO:0007669"/>
    <property type="project" value="UniProtKB-KW"/>
</dbReference>
<dbReference type="AlphaFoldDB" id="A0A7Y9KUL8"/>
<accession>A0A7Y9KUL8</accession>
<dbReference type="InterPro" id="IPR011010">
    <property type="entry name" value="DNA_brk_join_enz"/>
</dbReference>
<dbReference type="Gene3D" id="1.10.443.10">
    <property type="entry name" value="Intergrase catalytic core"/>
    <property type="match status" value="1"/>
</dbReference>
<keyword evidence="1" id="KW-0233">DNA recombination</keyword>
<keyword evidence="3" id="KW-1185">Reference proteome</keyword>
<name>A0A7Y9KUL8_9ACTN</name>
<comment type="caution">
    <text evidence="2">The sequence shown here is derived from an EMBL/GenBank/DDBJ whole genome shotgun (WGS) entry which is preliminary data.</text>
</comment>
<proteinExistence type="predicted"/>
<gene>
    <name evidence="2" type="ORF">F4692_003168</name>
</gene>
<dbReference type="GO" id="GO:0015074">
    <property type="term" value="P:DNA integration"/>
    <property type="evidence" value="ECO:0007669"/>
    <property type="project" value="InterPro"/>
</dbReference>
<dbReference type="Proteomes" id="UP000549911">
    <property type="component" value="Unassembled WGS sequence"/>
</dbReference>
<reference evidence="2 3" key="1">
    <citation type="submission" date="2020-07" db="EMBL/GenBank/DDBJ databases">
        <authorList>
            <person name="Partida-Martinez L."/>
            <person name="Huntemann M."/>
            <person name="Clum A."/>
            <person name="Wang J."/>
            <person name="Palaniappan K."/>
            <person name="Ritter S."/>
            <person name="Chen I.-M."/>
            <person name="Stamatis D."/>
            <person name="Reddy T."/>
            <person name="O'Malley R."/>
            <person name="Daum C."/>
            <person name="Shapiro N."/>
            <person name="Ivanova N."/>
            <person name="Kyrpides N."/>
            <person name="Woyke T."/>
        </authorList>
    </citation>
    <scope>NUCLEOTIDE SEQUENCE [LARGE SCALE GENOMIC DNA]</scope>
    <source>
        <strain evidence="2 3">AT2.17</strain>
    </source>
</reference>
<sequence length="409" mass="45233">MDRDEALKGSVAPRRAERAKLEASAYAAFRSRFDLEDTAETLTLYLTTLLDDQTPTWAIRGRLQLLDLDRRLRGLAPWHQHQDVRTFLRGLFSHRPVGDRHSHYEPLYLELVHALVDACRVPSADQRRALAARMLRERLGLGAATMARLRWSDVDIGKDQVQLRLVTKVGRGEPVVVSRSLGAAVGDARCPVAAIRALRPLGGGEFVFGTSGRPLDINRLGRLLRPGGAGGSTPAQGRDRALLLIGYAAGLRTGEALSLRQRDVVSHDRGLVLSIQGRRRLTYLVSATDRAHDPATAWSTWLDELEMHGLRDPNGLAFRATNFSVIFEKGMAEVGLNRLVHQRAEEAGLTGRFAWTSLRTGMIRTAVRDGVRSHIIASQADLISLGSVQRHERRETLLSDRNVAGRLGL</sequence>
<dbReference type="RefSeq" id="WP_179620652.1">
    <property type="nucleotide sequence ID" value="NZ_JACCBW010000003.1"/>
</dbReference>
<evidence type="ECO:0000313" key="2">
    <source>
        <dbReference type="EMBL" id="NYE38023.1"/>
    </source>
</evidence>
<evidence type="ECO:0008006" key="4">
    <source>
        <dbReference type="Google" id="ProtNLM"/>
    </source>
</evidence>
<organism evidence="2 3">
    <name type="scientific">Nocardioides cavernae</name>
    <dbReference type="NCBI Taxonomy" id="1921566"/>
    <lineage>
        <taxon>Bacteria</taxon>
        <taxon>Bacillati</taxon>
        <taxon>Actinomycetota</taxon>
        <taxon>Actinomycetes</taxon>
        <taxon>Propionibacteriales</taxon>
        <taxon>Nocardioidaceae</taxon>
        <taxon>Nocardioides</taxon>
    </lineage>
</organism>